<dbReference type="Proteomes" id="UP001060215">
    <property type="component" value="Chromosome 14"/>
</dbReference>
<organism evidence="1 2">
    <name type="scientific">Camellia lanceoleosa</name>
    <dbReference type="NCBI Taxonomy" id="1840588"/>
    <lineage>
        <taxon>Eukaryota</taxon>
        <taxon>Viridiplantae</taxon>
        <taxon>Streptophyta</taxon>
        <taxon>Embryophyta</taxon>
        <taxon>Tracheophyta</taxon>
        <taxon>Spermatophyta</taxon>
        <taxon>Magnoliopsida</taxon>
        <taxon>eudicotyledons</taxon>
        <taxon>Gunneridae</taxon>
        <taxon>Pentapetalae</taxon>
        <taxon>asterids</taxon>
        <taxon>Ericales</taxon>
        <taxon>Theaceae</taxon>
        <taxon>Camellia</taxon>
    </lineage>
</organism>
<gene>
    <name evidence="1" type="ORF">LOK49_LG13G02029</name>
</gene>
<comment type="caution">
    <text evidence="1">The sequence shown here is derived from an EMBL/GenBank/DDBJ whole genome shotgun (WGS) entry which is preliminary data.</text>
</comment>
<accession>A0ACC0FMC3</accession>
<keyword evidence="2" id="KW-1185">Reference proteome</keyword>
<evidence type="ECO:0000313" key="1">
    <source>
        <dbReference type="EMBL" id="KAI7989936.1"/>
    </source>
</evidence>
<protein>
    <submittedName>
        <fullName evidence="1">Uncharacterized protein</fullName>
    </submittedName>
</protein>
<dbReference type="EMBL" id="CM045771">
    <property type="protein sequence ID" value="KAI7989936.1"/>
    <property type="molecule type" value="Genomic_DNA"/>
</dbReference>
<sequence length="193" mass="21231">MSESAIKSGKGEFGLPDGVLNIVHGTNDIVNAICDDDDIRAISFVGSNTPRIFVLLRRCLFDSDDELPLVNLETSLKNYVSVPGELAVSLCIVQFVIIFSRVCSSEFKNLQKSLLIYQWGKMKANQVGSFSSRPGSIDYDSGRFVEFTHNQVLWLGMAFLAIAGPSLPCFLGILARFPGTLREKFCSDIAAMH</sequence>
<evidence type="ECO:0000313" key="2">
    <source>
        <dbReference type="Proteomes" id="UP001060215"/>
    </source>
</evidence>
<proteinExistence type="predicted"/>
<name>A0ACC0FMC3_9ERIC</name>
<reference evidence="1 2" key="1">
    <citation type="journal article" date="2022" name="Plant J.">
        <title>Chromosome-level genome of Camellia lanceoleosa provides a valuable resource for understanding genome evolution and self-incompatibility.</title>
        <authorList>
            <person name="Gong W."/>
            <person name="Xiao S."/>
            <person name="Wang L."/>
            <person name="Liao Z."/>
            <person name="Chang Y."/>
            <person name="Mo W."/>
            <person name="Hu G."/>
            <person name="Li W."/>
            <person name="Zhao G."/>
            <person name="Zhu H."/>
            <person name="Hu X."/>
            <person name="Ji K."/>
            <person name="Xiang X."/>
            <person name="Song Q."/>
            <person name="Yuan D."/>
            <person name="Jin S."/>
            <person name="Zhang L."/>
        </authorList>
    </citation>
    <scope>NUCLEOTIDE SEQUENCE [LARGE SCALE GENOMIC DNA]</scope>
    <source>
        <strain evidence="1">SQ_2022a</strain>
    </source>
</reference>